<evidence type="ECO:0000313" key="2">
    <source>
        <dbReference type="Proteomes" id="UP001057233"/>
    </source>
</evidence>
<dbReference type="Proteomes" id="UP001057233">
    <property type="component" value="Segment"/>
</dbReference>
<reference evidence="1" key="1">
    <citation type="submission" date="2022-04" db="EMBL/GenBank/DDBJ databases">
        <authorList>
            <person name="Hwangbo M."/>
            <person name="Wang B."/>
            <person name="Gill J.J."/>
            <person name="Chu K.-H."/>
            <person name="Young R."/>
        </authorList>
    </citation>
    <scope>NUCLEOTIDE SEQUENCE</scope>
</reference>
<proteinExistence type="predicted"/>
<evidence type="ECO:0000313" key="1">
    <source>
        <dbReference type="EMBL" id="URG17468.1"/>
    </source>
</evidence>
<organism evidence="1 2">
    <name type="scientific">Rhodococcus phage Mbo2</name>
    <dbReference type="NCBI Taxonomy" id="2936911"/>
    <lineage>
        <taxon>Viruses</taxon>
        <taxon>Duplodnaviria</taxon>
        <taxon>Heunggongvirae</taxon>
        <taxon>Uroviricota</taxon>
        <taxon>Caudoviricetes</taxon>
        <taxon>Caudoviricetes incertae sedis</taxon>
        <taxon>Mboduovirus</taxon>
        <taxon>Mboduovirus mbo2</taxon>
    </lineage>
</organism>
<name>A0A9E7LH87_9CAUD</name>
<sequence length="277" mass="30652">MTENLTPSTLPVGKFTYARDEYLHRLTLDNGAEEFSGETDAPTGYFARFHITAEGADYLARTDAENTHADAVTMATLGTNPAEITGDFILTETSTGAVSVTAYDTTAEAVAAYEALEDEYAVWNDQDDDDTEAERPTIRDYCDRAGISVASVEYLGVRDEMNGDAWQHHAYKVRLENESTGRKWTVAWHEGMAHGGRPDADAAEILDALISDATSYLDAGDFETWAGEFVPDLDTLEYAEVRRYRTTYNACGRVAERLATFLGDDEIETVANDYDRL</sequence>
<dbReference type="EMBL" id="ON191531">
    <property type="protein sequence ID" value="URG17468.1"/>
    <property type="molecule type" value="Genomic_DNA"/>
</dbReference>
<protein>
    <submittedName>
        <fullName evidence="1">Uncharacterized protein</fullName>
    </submittedName>
</protein>
<keyword evidence="2" id="KW-1185">Reference proteome</keyword>
<accession>A0A9E7LH87</accession>
<gene>
    <name evidence="1" type="ORF">Mbo2_098</name>
</gene>